<comment type="subcellular location">
    <subcellularLocation>
        <location evidence="9">Cell membrane</location>
        <topology evidence="9">Multi-pass membrane protein</topology>
    </subcellularLocation>
</comment>
<gene>
    <name evidence="9 11" type="primary">lspA</name>
    <name evidence="11" type="ORF">IAB06_08200</name>
</gene>
<dbReference type="NCBIfam" id="TIGR00077">
    <property type="entry name" value="lspA"/>
    <property type="match status" value="1"/>
</dbReference>
<keyword evidence="2 9" id="KW-1003">Cell membrane</keyword>
<dbReference type="InterPro" id="IPR001872">
    <property type="entry name" value="Peptidase_A8"/>
</dbReference>
<feature type="transmembrane region" description="Helical" evidence="9">
    <location>
        <begin position="82"/>
        <end position="100"/>
    </location>
</feature>
<comment type="pathway">
    <text evidence="9">Protein modification; lipoprotein biosynthesis (signal peptide cleavage).</text>
</comment>
<comment type="function">
    <text evidence="9">This protein specifically catalyzes the removal of signal peptides from prolipoproteins.</text>
</comment>
<organism evidence="11 12">
    <name type="scientific">Candidatus Avacidaminococcus intestinavium</name>
    <dbReference type="NCBI Taxonomy" id="2840684"/>
    <lineage>
        <taxon>Bacteria</taxon>
        <taxon>Bacillati</taxon>
        <taxon>Bacillota</taxon>
        <taxon>Negativicutes</taxon>
        <taxon>Acidaminococcales</taxon>
        <taxon>Acidaminococcaceae</taxon>
        <taxon>Acidaminococcaceae incertae sedis</taxon>
        <taxon>Candidatus Avacidaminococcus</taxon>
    </lineage>
</organism>
<accession>A0A9D1MRL1</accession>
<dbReference type="Pfam" id="PF01252">
    <property type="entry name" value="Peptidase_A8"/>
    <property type="match status" value="1"/>
</dbReference>
<reference evidence="11" key="1">
    <citation type="submission" date="2020-10" db="EMBL/GenBank/DDBJ databases">
        <authorList>
            <person name="Gilroy R."/>
        </authorList>
    </citation>
    <scope>NUCLEOTIDE SEQUENCE</scope>
    <source>
        <strain evidence="11">CHK160-1198</strain>
    </source>
</reference>
<dbReference type="HAMAP" id="MF_00161">
    <property type="entry name" value="LspA"/>
    <property type="match status" value="1"/>
</dbReference>
<feature type="transmembrane region" description="Helical" evidence="9">
    <location>
        <begin position="120"/>
        <end position="140"/>
    </location>
</feature>
<feature type="active site" evidence="9">
    <location>
        <position position="124"/>
    </location>
</feature>
<comment type="similarity">
    <text evidence="1 9 10">Belongs to the peptidase A8 family.</text>
</comment>
<comment type="catalytic activity">
    <reaction evidence="9">
        <text>Release of signal peptides from bacterial membrane prolipoproteins. Hydrolyzes -Xaa-Yaa-Zaa-|-(S,diacylglyceryl)Cys-, in which Xaa is hydrophobic (preferably Leu), and Yaa (Ala or Ser) and Zaa (Gly or Ala) have small, neutral side chains.</text>
        <dbReference type="EC" id="3.4.23.36"/>
    </reaction>
</comment>
<keyword evidence="6 9" id="KW-0378">Hydrolase</keyword>
<evidence type="ECO:0000256" key="10">
    <source>
        <dbReference type="RuleBase" id="RU004181"/>
    </source>
</evidence>
<sequence length="146" mass="16195">MLTLLIIAIVVLDQMTKFAVVSNMNLGSSIPIVQDFFHLTYILNAGAAFGILENSRYFFVGTAIIVLLGLIFFRKFIASEPFSVRIGIALFAGGTLGNLIDRIRLGMVIDFFDFRIWPIFNIADIAICVGVGLIIWSTLLTEMKTK</sequence>
<dbReference type="EC" id="3.4.23.36" evidence="9"/>
<keyword evidence="5 9" id="KW-0064">Aspartyl protease</keyword>
<dbReference type="GO" id="GO:0004190">
    <property type="term" value="F:aspartic-type endopeptidase activity"/>
    <property type="evidence" value="ECO:0007669"/>
    <property type="project" value="UniProtKB-UniRule"/>
</dbReference>
<dbReference type="PANTHER" id="PTHR33695:SF1">
    <property type="entry name" value="LIPOPROTEIN SIGNAL PEPTIDASE"/>
    <property type="match status" value="1"/>
</dbReference>
<evidence type="ECO:0000256" key="4">
    <source>
        <dbReference type="ARBA" id="ARBA00022692"/>
    </source>
</evidence>
<dbReference type="PRINTS" id="PR00781">
    <property type="entry name" value="LIPOSIGPTASE"/>
</dbReference>
<protein>
    <recommendedName>
        <fullName evidence="9">Lipoprotein signal peptidase</fullName>
        <ecNumber evidence="9">3.4.23.36</ecNumber>
    </recommendedName>
    <alternativeName>
        <fullName evidence="9">Prolipoprotein signal peptidase</fullName>
    </alternativeName>
    <alternativeName>
        <fullName evidence="9">Signal peptidase II</fullName>
        <shortName evidence="9">SPase II</shortName>
    </alternativeName>
</protein>
<comment type="caution">
    <text evidence="9">Lacks conserved residue(s) required for the propagation of feature annotation.</text>
</comment>
<proteinExistence type="inferred from homology"/>
<evidence type="ECO:0000256" key="2">
    <source>
        <dbReference type="ARBA" id="ARBA00022475"/>
    </source>
</evidence>
<evidence type="ECO:0000313" key="11">
    <source>
        <dbReference type="EMBL" id="HIU64996.1"/>
    </source>
</evidence>
<evidence type="ECO:0000256" key="7">
    <source>
        <dbReference type="ARBA" id="ARBA00022989"/>
    </source>
</evidence>
<keyword evidence="4 9" id="KW-0812">Transmembrane</keyword>
<dbReference type="Proteomes" id="UP000824099">
    <property type="component" value="Unassembled WGS sequence"/>
</dbReference>
<feature type="active site" evidence="9">
    <location>
        <position position="110"/>
    </location>
</feature>
<evidence type="ECO:0000256" key="5">
    <source>
        <dbReference type="ARBA" id="ARBA00022750"/>
    </source>
</evidence>
<dbReference type="EMBL" id="DVNI01000136">
    <property type="protein sequence ID" value="HIU64996.1"/>
    <property type="molecule type" value="Genomic_DNA"/>
</dbReference>
<keyword evidence="3 9" id="KW-0645">Protease</keyword>
<evidence type="ECO:0000256" key="1">
    <source>
        <dbReference type="ARBA" id="ARBA00006139"/>
    </source>
</evidence>
<dbReference type="GO" id="GO:0005886">
    <property type="term" value="C:plasma membrane"/>
    <property type="evidence" value="ECO:0007669"/>
    <property type="project" value="UniProtKB-SubCell"/>
</dbReference>
<evidence type="ECO:0000313" key="12">
    <source>
        <dbReference type="Proteomes" id="UP000824099"/>
    </source>
</evidence>
<evidence type="ECO:0000256" key="6">
    <source>
        <dbReference type="ARBA" id="ARBA00022801"/>
    </source>
</evidence>
<evidence type="ECO:0000256" key="9">
    <source>
        <dbReference type="HAMAP-Rule" id="MF_00161"/>
    </source>
</evidence>
<evidence type="ECO:0000256" key="3">
    <source>
        <dbReference type="ARBA" id="ARBA00022670"/>
    </source>
</evidence>
<reference evidence="11" key="2">
    <citation type="journal article" date="2021" name="PeerJ">
        <title>Extensive microbial diversity within the chicken gut microbiome revealed by metagenomics and culture.</title>
        <authorList>
            <person name="Gilroy R."/>
            <person name="Ravi A."/>
            <person name="Getino M."/>
            <person name="Pursley I."/>
            <person name="Horton D.L."/>
            <person name="Alikhan N.F."/>
            <person name="Baker D."/>
            <person name="Gharbi K."/>
            <person name="Hall N."/>
            <person name="Watson M."/>
            <person name="Adriaenssens E.M."/>
            <person name="Foster-Nyarko E."/>
            <person name="Jarju S."/>
            <person name="Secka A."/>
            <person name="Antonio M."/>
            <person name="Oren A."/>
            <person name="Chaudhuri R.R."/>
            <person name="La Ragione R."/>
            <person name="Hildebrand F."/>
            <person name="Pallen M.J."/>
        </authorList>
    </citation>
    <scope>NUCLEOTIDE SEQUENCE</scope>
    <source>
        <strain evidence="11">CHK160-1198</strain>
    </source>
</reference>
<feature type="transmembrane region" description="Helical" evidence="9">
    <location>
        <begin position="57"/>
        <end position="73"/>
    </location>
</feature>
<dbReference type="GO" id="GO:0006508">
    <property type="term" value="P:proteolysis"/>
    <property type="evidence" value="ECO:0007669"/>
    <property type="project" value="UniProtKB-KW"/>
</dbReference>
<dbReference type="AlphaFoldDB" id="A0A9D1MRL1"/>
<keyword evidence="7 9" id="KW-1133">Transmembrane helix</keyword>
<comment type="caution">
    <text evidence="11">The sequence shown here is derived from an EMBL/GenBank/DDBJ whole genome shotgun (WGS) entry which is preliminary data.</text>
</comment>
<evidence type="ECO:0000256" key="8">
    <source>
        <dbReference type="ARBA" id="ARBA00023136"/>
    </source>
</evidence>
<name>A0A9D1MRL1_9FIRM</name>
<dbReference type="PANTHER" id="PTHR33695">
    <property type="entry name" value="LIPOPROTEIN SIGNAL PEPTIDASE"/>
    <property type="match status" value="1"/>
</dbReference>
<keyword evidence="8 9" id="KW-0472">Membrane</keyword>